<dbReference type="OrthoDB" id="425534at2759"/>
<protein>
    <recommendedName>
        <fullName evidence="7">Alpha/beta-hydrolase</fullName>
    </recommendedName>
</protein>
<sequence>MFRHPGSTRIHWGACDSFGSSDSSLSCGFLDVPLDYHNPFAGTARLAVIKASATGPRRGSLFVNYGGPGESGVQDMIQYEDDLLALSGGVYDVISWDPRGVGNLTTPGEIYCFDSAEEHDAFFKGTIELTGIDETGNFTDPSQISALLAQAPTMQKKYTAVGQKCLHAASGKFLRYVGTAAAVRDIVSIADVVDGPNAPINFIGYSYGTLIGSWFINMFPERVGRVILDGVLDPVVFATHDWSVDWDDQLVSADTVYKGMITGCALAGPSGCPAASEGDGPLDIDAKFQALIQAAHDAAQVNSSIPLTAGQLHSLLRIQMYFPEGWNDFMNETYPELVATVKGESPPSGSKSLGKRILGATARSGLFKRVQSDAPSYTPHAIVCGDTIDDFDITMADVFHRLVAGTQNVSHMFGAAWPIIHPCPLWPARAVERYTGPFTKKLANKVLIASNTYDPITSLRNAQALAGLLGNDAALLRLNGFGHQTLSAPSACVDQVMLEYLVNGTLPANNTVCEVNSDFELFQGVNTADILAHLPGSDI</sequence>
<evidence type="ECO:0000259" key="4">
    <source>
        <dbReference type="Pfam" id="PF08386"/>
    </source>
</evidence>
<evidence type="ECO:0000313" key="6">
    <source>
        <dbReference type="Proteomes" id="UP000313359"/>
    </source>
</evidence>
<evidence type="ECO:0000256" key="2">
    <source>
        <dbReference type="ARBA" id="ARBA00022801"/>
    </source>
</evidence>
<dbReference type="EMBL" id="ML122256">
    <property type="protein sequence ID" value="RPD63528.1"/>
    <property type="molecule type" value="Genomic_DNA"/>
</dbReference>
<comment type="similarity">
    <text evidence="1">Belongs to the peptidase S33 family.</text>
</comment>
<dbReference type="InterPro" id="IPR000073">
    <property type="entry name" value="AB_hydrolase_1"/>
</dbReference>
<dbReference type="Pfam" id="PF00561">
    <property type="entry name" value="Abhydrolase_1"/>
    <property type="match status" value="1"/>
</dbReference>
<evidence type="ECO:0000259" key="3">
    <source>
        <dbReference type="Pfam" id="PF00561"/>
    </source>
</evidence>
<dbReference type="InterPro" id="IPR051601">
    <property type="entry name" value="Serine_prot/Carboxylest_S33"/>
</dbReference>
<evidence type="ECO:0008006" key="7">
    <source>
        <dbReference type="Google" id="ProtNLM"/>
    </source>
</evidence>
<dbReference type="InterPro" id="IPR029058">
    <property type="entry name" value="AB_hydrolase_fold"/>
</dbReference>
<keyword evidence="2" id="KW-0378">Hydrolase</keyword>
<gene>
    <name evidence="5" type="ORF">L227DRAFT_651139</name>
</gene>
<feature type="domain" description="AB hydrolase-1" evidence="3">
    <location>
        <begin position="62"/>
        <end position="259"/>
    </location>
</feature>
<accession>A0A5C2SJR9</accession>
<dbReference type="Proteomes" id="UP000313359">
    <property type="component" value="Unassembled WGS sequence"/>
</dbReference>
<dbReference type="AlphaFoldDB" id="A0A5C2SJR9"/>
<organism evidence="5 6">
    <name type="scientific">Lentinus tigrinus ALCF2SS1-6</name>
    <dbReference type="NCBI Taxonomy" id="1328759"/>
    <lineage>
        <taxon>Eukaryota</taxon>
        <taxon>Fungi</taxon>
        <taxon>Dikarya</taxon>
        <taxon>Basidiomycota</taxon>
        <taxon>Agaricomycotina</taxon>
        <taxon>Agaricomycetes</taxon>
        <taxon>Polyporales</taxon>
        <taxon>Polyporaceae</taxon>
        <taxon>Lentinus</taxon>
    </lineage>
</organism>
<evidence type="ECO:0000313" key="5">
    <source>
        <dbReference type="EMBL" id="RPD63528.1"/>
    </source>
</evidence>
<dbReference type="PANTHER" id="PTHR43248">
    <property type="entry name" value="2-SUCCINYL-6-HYDROXY-2,4-CYCLOHEXADIENE-1-CARBOXYLATE SYNTHASE"/>
    <property type="match status" value="1"/>
</dbReference>
<dbReference type="GO" id="GO:0016787">
    <property type="term" value="F:hydrolase activity"/>
    <property type="evidence" value="ECO:0007669"/>
    <property type="project" value="UniProtKB-KW"/>
</dbReference>
<dbReference type="Pfam" id="PF08386">
    <property type="entry name" value="Abhydrolase_4"/>
    <property type="match status" value="1"/>
</dbReference>
<feature type="domain" description="Peptidase S33 tripeptidyl aminopeptidase-like C-terminal" evidence="4">
    <location>
        <begin position="412"/>
        <end position="513"/>
    </location>
</feature>
<name>A0A5C2SJR9_9APHY</name>
<dbReference type="Gene3D" id="3.40.50.1820">
    <property type="entry name" value="alpha/beta hydrolase"/>
    <property type="match status" value="1"/>
</dbReference>
<proteinExistence type="inferred from homology"/>
<dbReference type="SUPFAM" id="SSF53474">
    <property type="entry name" value="alpha/beta-Hydrolases"/>
    <property type="match status" value="1"/>
</dbReference>
<keyword evidence="6" id="KW-1185">Reference proteome</keyword>
<dbReference type="STRING" id="1328759.A0A5C2SJR9"/>
<evidence type="ECO:0000256" key="1">
    <source>
        <dbReference type="ARBA" id="ARBA00010088"/>
    </source>
</evidence>
<reference evidence="5" key="1">
    <citation type="journal article" date="2018" name="Genome Biol. Evol.">
        <title>Genomics and development of Lentinus tigrinus, a white-rot wood-decaying mushroom with dimorphic fruiting bodies.</title>
        <authorList>
            <person name="Wu B."/>
            <person name="Xu Z."/>
            <person name="Knudson A."/>
            <person name="Carlson A."/>
            <person name="Chen N."/>
            <person name="Kovaka S."/>
            <person name="LaButti K."/>
            <person name="Lipzen A."/>
            <person name="Pennachio C."/>
            <person name="Riley R."/>
            <person name="Schakwitz W."/>
            <person name="Umezawa K."/>
            <person name="Ohm R.A."/>
            <person name="Grigoriev I.V."/>
            <person name="Nagy L.G."/>
            <person name="Gibbons J."/>
            <person name="Hibbett D."/>
        </authorList>
    </citation>
    <scope>NUCLEOTIDE SEQUENCE [LARGE SCALE GENOMIC DNA]</scope>
    <source>
        <strain evidence="5">ALCF2SS1-6</strain>
    </source>
</reference>
<dbReference type="PANTHER" id="PTHR43248:SF25">
    <property type="entry name" value="AB HYDROLASE-1 DOMAIN-CONTAINING PROTEIN-RELATED"/>
    <property type="match status" value="1"/>
</dbReference>
<dbReference type="InterPro" id="IPR013595">
    <property type="entry name" value="Pept_S33_TAP-like_C"/>
</dbReference>